<comment type="caution">
    <text evidence="1">The sequence shown here is derived from an EMBL/GenBank/DDBJ whole genome shotgun (WGS) entry which is preliminary data.</text>
</comment>
<dbReference type="Proteomes" id="UP000257131">
    <property type="component" value="Unassembled WGS sequence"/>
</dbReference>
<proteinExistence type="predicted"/>
<name>A0A3D9BJ85_9RHOB</name>
<dbReference type="OrthoDB" id="7743806at2"/>
<sequence>MREKAPWPESWQRYGGALRRAPIRKKSLARYIASIARCAALVANGVAGEELGFLTAYSLAKAFTEPADPAAAVKPVTAANYIHALIALGEHGGTHEDALDGMRFVRAHLRRQVSREQKEKFGRIASLMEKGGFAYIAERIGEIRAEADALPDHAARKTHLRQTAALLAVLMNKPARTSDVAAWRIGEELTRLPYGTWRLAWQQEKTEHTTEAGGLWPEVSELLDAWILGGRPDRLVHLRYRELLGQNWMTLTRSAHAGKWPSTRVKAAIGIPAHDLRTLAADYMRRHAPDRAAGIIATHLGHRTEQAGQEYRALCEGEAATQAWSRIRAEIVDTEGKAGVRE</sequence>
<accession>A0A3D9BJ85</accession>
<organism evidence="1 2">
    <name type="scientific">Rhodosalinus sediminis</name>
    <dbReference type="NCBI Taxonomy" id="1940533"/>
    <lineage>
        <taxon>Bacteria</taxon>
        <taxon>Pseudomonadati</taxon>
        <taxon>Pseudomonadota</taxon>
        <taxon>Alphaproteobacteria</taxon>
        <taxon>Rhodobacterales</taxon>
        <taxon>Paracoccaceae</taxon>
        <taxon>Rhodosalinus</taxon>
    </lineage>
</organism>
<gene>
    <name evidence="1" type="ORF">DRV84_15000</name>
</gene>
<dbReference type="AlphaFoldDB" id="A0A3D9BJ85"/>
<dbReference type="EMBL" id="QOHR01000059">
    <property type="protein sequence ID" value="REC53516.1"/>
    <property type="molecule type" value="Genomic_DNA"/>
</dbReference>
<reference evidence="1 2" key="1">
    <citation type="journal article" date="2017" name="Int. J. Syst. Evol. Microbiol.">
        <title>Rhodosalinus sediminis gen. nov., sp. nov., isolated from marine saltern.</title>
        <authorList>
            <person name="Guo L.Y."/>
            <person name="Ling S.K."/>
            <person name="Li C.M."/>
            <person name="Chen G.J."/>
            <person name="Du Z.J."/>
        </authorList>
    </citation>
    <scope>NUCLEOTIDE SEQUENCE [LARGE SCALE GENOMIC DNA]</scope>
    <source>
        <strain evidence="1 2">WDN1C137</strain>
    </source>
</reference>
<keyword evidence="2" id="KW-1185">Reference proteome</keyword>
<evidence type="ECO:0000313" key="2">
    <source>
        <dbReference type="Proteomes" id="UP000257131"/>
    </source>
</evidence>
<evidence type="ECO:0008006" key="3">
    <source>
        <dbReference type="Google" id="ProtNLM"/>
    </source>
</evidence>
<evidence type="ECO:0000313" key="1">
    <source>
        <dbReference type="EMBL" id="REC53516.1"/>
    </source>
</evidence>
<protein>
    <recommendedName>
        <fullName evidence="3">Tyr recombinase domain-containing protein</fullName>
    </recommendedName>
</protein>
<dbReference type="RefSeq" id="WP_115982127.1">
    <property type="nucleotide sequence ID" value="NZ_QOHR01000059.1"/>
</dbReference>